<dbReference type="PANTHER" id="PTHR24198:SF165">
    <property type="entry name" value="ANKYRIN REPEAT-CONTAINING PROTEIN-RELATED"/>
    <property type="match status" value="1"/>
</dbReference>
<keyword evidence="6" id="KW-1185">Reference proteome</keyword>
<evidence type="ECO:0000256" key="4">
    <source>
        <dbReference type="SAM" id="MobiDB-lite"/>
    </source>
</evidence>
<feature type="compositionally biased region" description="Basic and acidic residues" evidence="4">
    <location>
        <begin position="593"/>
        <end position="631"/>
    </location>
</feature>
<feature type="region of interest" description="Disordered" evidence="4">
    <location>
        <begin position="504"/>
        <end position="668"/>
    </location>
</feature>
<dbReference type="eggNOG" id="KOG4177">
    <property type="taxonomic scope" value="Eukaryota"/>
</dbReference>
<dbReference type="PRINTS" id="PR01415">
    <property type="entry name" value="ANKYRIN"/>
</dbReference>
<evidence type="ECO:0000313" key="6">
    <source>
        <dbReference type="Proteomes" id="UP000007879"/>
    </source>
</evidence>
<dbReference type="SMART" id="SM00248">
    <property type="entry name" value="ANK"/>
    <property type="match status" value="7"/>
</dbReference>
<dbReference type="InParanoid" id="A0A1X7U064"/>
<feature type="compositionally biased region" description="Basic and acidic residues" evidence="4">
    <location>
        <begin position="545"/>
        <end position="559"/>
    </location>
</feature>
<dbReference type="OMA" id="WINLDSH"/>
<gene>
    <name evidence="5" type="primary">100637304</name>
</gene>
<evidence type="ECO:0000256" key="3">
    <source>
        <dbReference type="PROSITE-ProRule" id="PRU00023"/>
    </source>
</evidence>
<dbReference type="PANTHER" id="PTHR24198">
    <property type="entry name" value="ANKYRIN REPEAT AND PROTEIN KINASE DOMAIN-CONTAINING PROTEIN"/>
    <property type="match status" value="1"/>
</dbReference>
<keyword evidence="2 3" id="KW-0040">ANK repeat</keyword>
<dbReference type="KEGG" id="aqu:100637304"/>
<protein>
    <submittedName>
        <fullName evidence="5">Uncharacterized protein</fullName>
    </submittedName>
</protein>
<reference evidence="6" key="1">
    <citation type="journal article" date="2010" name="Nature">
        <title>The Amphimedon queenslandica genome and the evolution of animal complexity.</title>
        <authorList>
            <person name="Srivastava M."/>
            <person name="Simakov O."/>
            <person name="Chapman J."/>
            <person name="Fahey B."/>
            <person name="Gauthier M.E."/>
            <person name="Mitros T."/>
            <person name="Richards G.S."/>
            <person name="Conaco C."/>
            <person name="Dacre M."/>
            <person name="Hellsten U."/>
            <person name="Larroux C."/>
            <person name="Putnam N.H."/>
            <person name="Stanke M."/>
            <person name="Adamska M."/>
            <person name="Darling A."/>
            <person name="Degnan S.M."/>
            <person name="Oakley T.H."/>
            <person name="Plachetzki D.C."/>
            <person name="Zhai Y."/>
            <person name="Adamski M."/>
            <person name="Calcino A."/>
            <person name="Cummins S.F."/>
            <person name="Goodstein D.M."/>
            <person name="Harris C."/>
            <person name="Jackson D.J."/>
            <person name="Leys S.P."/>
            <person name="Shu S."/>
            <person name="Woodcroft B.J."/>
            <person name="Vervoort M."/>
            <person name="Kosik K.S."/>
            <person name="Manning G."/>
            <person name="Degnan B.M."/>
            <person name="Rokhsar D.S."/>
        </authorList>
    </citation>
    <scope>NUCLEOTIDE SEQUENCE [LARGE SCALE GENOMIC DNA]</scope>
</reference>
<dbReference type="SUPFAM" id="SSF48403">
    <property type="entry name" value="Ankyrin repeat"/>
    <property type="match status" value="1"/>
</dbReference>
<dbReference type="STRING" id="400682.A0A1X7U064"/>
<proteinExistence type="predicted"/>
<feature type="compositionally biased region" description="Basic and acidic residues" evidence="4">
    <location>
        <begin position="467"/>
        <end position="481"/>
    </location>
</feature>
<feature type="region of interest" description="Disordered" evidence="4">
    <location>
        <begin position="412"/>
        <end position="486"/>
    </location>
</feature>
<dbReference type="PROSITE" id="PS50088">
    <property type="entry name" value="ANK_REPEAT"/>
    <property type="match status" value="2"/>
</dbReference>
<reference evidence="5" key="2">
    <citation type="submission" date="2017-05" db="UniProtKB">
        <authorList>
            <consortium name="EnsemblMetazoa"/>
        </authorList>
    </citation>
    <scope>IDENTIFICATION</scope>
</reference>
<dbReference type="InterPro" id="IPR036770">
    <property type="entry name" value="Ankyrin_rpt-contain_sf"/>
</dbReference>
<evidence type="ECO:0000256" key="2">
    <source>
        <dbReference type="ARBA" id="ARBA00023043"/>
    </source>
</evidence>
<name>A0A1X7U064_AMPQE</name>
<dbReference type="EnsemblMetazoa" id="XM_003389279.2">
    <property type="protein sequence ID" value="XP_003389327.1"/>
    <property type="gene ID" value="LOC100637304"/>
</dbReference>
<feature type="compositionally biased region" description="Acidic residues" evidence="4">
    <location>
        <begin position="422"/>
        <end position="440"/>
    </location>
</feature>
<dbReference type="Gene3D" id="1.25.40.20">
    <property type="entry name" value="Ankyrin repeat-containing domain"/>
    <property type="match status" value="1"/>
</dbReference>
<dbReference type="EnsemblMetazoa" id="Aqu2.1.21069_001">
    <property type="protein sequence ID" value="Aqu2.1.21069_001"/>
    <property type="gene ID" value="Aqu2.1.21069"/>
</dbReference>
<accession>A0A1X7U064</accession>
<dbReference type="Pfam" id="PF12796">
    <property type="entry name" value="Ank_2"/>
    <property type="match status" value="3"/>
</dbReference>
<keyword evidence="1" id="KW-0677">Repeat</keyword>
<evidence type="ECO:0000313" key="5">
    <source>
        <dbReference type="EnsemblMetazoa" id="Aqu2.1.21069_001"/>
    </source>
</evidence>
<sequence length="668" mass="74068">MAEGSTQKGVVFCTLNDKGLKQFQKRIKAASDKTDPAVGEYEKAKLPAHKAAFDGNVPALEGIFITQVKNGGISIADKGISPIHMAIKGNKMDSVKWLIKFTTNSITAQTKDGKTPVHLAIEQGNLECLKVLLGTDEKGAKAAIATTEEKSGLTSLLFGIQKHQNAAFKYLLNELGPKTLAVPNSSGVTAAHVAASTGNFEVLKMLAGKHKKMLQEKTTDGCTPVYFSAQEGQLEALSYLHETCKVSLSDEPTVSQGYQAIHAAVRGGHINIVEYLVTSLGPQVLHLKSKDESTPLHIAASVGDHEMCRWIVSYDSSGSVLKAVDVSKGSPAHNAAESEHSIVLKFLLESGADPYLANKKGDTPTSIALRSKKQNMIEVVKKQEETQKATTPETDKLMIDPLYDSIDNVLNTEKTEEKGEERAEEIEEKAEERAEEIEEKAEEKVKEIEKEEETAVGESADVTSDEGQIKEEGEDEFKPEQEPIYAVPDPEVIIKKRQSALDLHPIIPVEDEEPPPVPEQNFETENEELTKKPLKKTSSVLQKWPHKDDPSDSDNEKPKLKPTRSKIMSSWPPPKEEERKTEVVSGVGNKKKWPPEPEEVKESKEQEKEEKKEKEERAAKPEETKKEEEPQKQSFVKLRKTIREPKPLEPQIQENEFQSALHKLKKHN</sequence>
<dbReference type="PROSITE" id="PS50297">
    <property type="entry name" value="ANK_REP_REGION"/>
    <property type="match status" value="1"/>
</dbReference>
<dbReference type="Proteomes" id="UP000007879">
    <property type="component" value="Unassembled WGS sequence"/>
</dbReference>
<feature type="repeat" description="ANK" evidence="3">
    <location>
        <begin position="327"/>
        <end position="359"/>
    </location>
</feature>
<dbReference type="AlphaFoldDB" id="A0A1X7U064"/>
<feature type="repeat" description="ANK" evidence="3">
    <location>
        <begin position="112"/>
        <end position="133"/>
    </location>
</feature>
<dbReference type="OrthoDB" id="6042147at2759"/>
<organism evidence="5">
    <name type="scientific">Amphimedon queenslandica</name>
    <name type="common">Sponge</name>
    <dbReference type="NCBI Taxonomy" id="400682"/>
    <lineage>
        <taxon>Eukaryota</taxon>
        <taxon>Metazoa</taxon>
        <taxon>Porifera</taxon>
        <taxon>Demospongiae</taxon>
        <taxon>Heteroscleromorpha</taxon>
        <taxon>Haplosclerida</taxon>
        <taxon>Niphatidae</taxon>
        <taxon>Amphimedon</taxon>
    </lineage>
</organism>
<dbReference type="InterPro" id="IPR002110">
    <property type="entry name" value="Ankyrin_rpt"/>
</dbReference>
<evidence type="ECO:0000256" key="1">
    <source>
        <dbReference type="ARBA" id="ARBA00022737"/>
    </source>
</evidence>